<feature type="non-terminal residue" evidence="1">
    <location>
        <position position="1"/>
    </location>
</feature>
<organism evidence="1 2">
    <name type="scientific">Plasmodium cynomolgi (strain B)</name>
    <dbReference type="NCBI Taxonomy" id="1120755"/>
    <lineage>
        <taxon>Eukaryota</taxon>
        <taxon>Sar</taxon>
        <taxon>Alveolata</taxon>
        <taxon>Apicomplexa</taxon>
        <taxon>Aconoidasida</taxon>
        <taxon>Haemosporida</taxon>
        <taxon>Plasmodiidae</taxon>
        <taxon>Plasmodium</taxon>
        <taxon>Plasmodium (Plasmodium)</taxon>
    </lineage>
</organism>
<dbReference type="InterPro" id="IPR008780">
    <property type="entry name" value="Plasmodium_Vir"/>
</dbReference>
<protein>
    <submittedName>
        <fullName evidence="1">CYIR protein</fullName>
    </submittedName>
</protein>
<dbReference type="Proteomes" id="UP000006319">
    <property type="component" value="Unassembled WGS sequence"/>
</dbReference>
<dbReference type="GeneID" id="14696566"/>
<dbReference type="AlphaFoldDB" id="K6V117"/>
<evidence type="ECO:0000313" key="2">
    <source>
        <dbReference type="Proteomes" id="UP000006319"/>
    </source>
</evidence>
<proteinExistence type="predicted"/>
<dbReference type="Pfam" id="PF05795">
    <property type="entry name" value="Plasmodium_Vir"/>
    <property type="match status" value="1"/>
</dbReference>
<dbReference type="VEuPathDB" id="PlasmoDB:PCYB_007730"/>
<accession>K6V117</accession>
<name>K6V117_PLACD</name>
<dbReference type="OrthoDB" id="387669at2759"/>
<dbReference type="KEGG" id="pcy:PCYB_007730"/>
<reference evidence="1 2" key="1">
    <citation type="journal article" date="2012" name="Nat. Genet.">
        <title>Plasmodium cynomolgi genome sequences provide insight into Plasmodium vivax and the monkey malaria clade.</title>
        <authorList>
            <person name="Tachibana S."/>
            <person name="Sullivan S.A."/>
            <person name="Kawai S."/>
            <person name="Nakamura S."/>
            <person name="Kim H.R."/>
            <person name="Goto N."/>
            <person name="Arisue N."/>
            <person name="Palacpac N.M.Q."/>
            <person name="Honma H."/>
            <person name="Yagi M."/>
            <person name="Tougan T."/>
            <person name="Katakai Y."/>
            <person name="Kaneko O."/>
            <person name="Mita T."/>
            <person name="Kita K."/>
            <person name="Yasutomi Y."/>
            <person name="Sutton P.L."/>
            <person name="Shakhbatyan R."/>
            <person name="Horii T."/>
            <person name="Yasunaga T."/>
            <person name="Barnwell J.W."/>
            <person name="Escalante A.A."/>
            <person name="Carlton J.M."/>
            <person name="Tanabe K."/>
        </authorList>
    </citation>
    <scope>NUCLEOTIDE SEQUENCE [LARGE SCALE GENOMIC DNA]</scope>
    <source>
        <strain evidence="1 2">B</strain>
    </source>
</reference>
<dbReference type="EMBL" id="DF158542">
    <property type="protein sequence ID" value="GAB70024.1"/>
    <property type="molecule type" value="Genomic_DNA"/>
</dbReference>
<evidence type="ECO:0000313" key="1">
    <source>
        <dbReference type="EMBL" id="GAB70024.1"/>
    </source>
</evidence>
<keyword evidence="2" id="KW-1185">Reference proteome</keyword>
<sequence>FSECREMKHLYEYFNDYETIKEKINCGLSRQDKYFKYLTYISSLYNKHKDEEGCCSWGANMCPYYFLQCDEAYDPRKLIRVIESGNSKECNDIKESAGVIKTAQAKSEEEKLRNSMYIKYMTCSYIPGSRFNKKGLICQQQSKRPHMNNKFLSRYTSYNAPVNISDPINKNITINGKPMNVVLISNPSARITTEDEKKER</sequence>
<dbReference type="RefSeq" id="XP_004228242.1">
    <property type="nucleotide sequence ID" value="XM_004228194.1"/>
</dbReference>
<gene>
    <name evidence="1" type="ORF">PCYB_007730</name>
</gene>